<feature type="compositionally biased region" description="Polar residues" evidence="1">
    <location>
        <begin position="1"/>
        <end position="12"/>
    </location>
</feature>
<feature type="compositionally biased region" description="Acidic residues" evidence="1">
    <location>
        <begin position="41"/>
        <end position="50"/>
    </location>
</feature>
<feature type="compositionally biased region" description="Basic and acidic residues" evidence="1">
    <location>
        <begin position="13"/>
        <end position="40"/>
    </location>
</feature>
<dbReference type="Proteomes" id="UP000324800">
    <property type="component" value="Unassembled WGS sequence"/>
</dbReference>
<sequence>MMQTNPASFSVESKSDDQGKLERVANRGNEIRNEYGIEIDKQEDENDGENVNENVSDNANDDQQLQQERKDNKIPIAEQLIRLDD</sequence>
<gene>
    <name evidence="2" type="ORF">EZS28_050814</name>
</gene>
<comment type="caution">
    <text evidence="2">The sequence shown here is derived from an EMBL/GenBank/DDBJ whole genome shotgun (WGS) entry which is preliminary data.</text>
</comment>
<evidence type="ECO:0000313" key="2">
    <source>
        <dbReference type="EMBL" id="KAA6353659.1"/>
    </source>
</evidence>
<feature type="non-terminal residue" evidence="2">
    <location>
        <position position="85"/>
    </location>
</feature>
<protein>
    <submittedName>
        <fullName evidence="2">Uncharacterized protein</fullName>
    </submittedName>
</protein>
<accession>A0A5J4T5P0</accession>
<dbReference type="AlphaFoldDB" id="A0A5J4T5P0"/>
<reference evidence="2 3" key="1">
    <citation type="submission" date="2019-03" db="EMBL/GenBank/DDBJ databases">
        <title>Single cell metagenomics reveals metabolic interactions within the superorganism composed of flagellate Streblomastix strix and complex community of Bacteroidetes bacteria on its surface.</title>
        <authorList>
            <person name="Treitli S.C."/>
            <person name="Kolisko M."/>
            <person name="Husnik F."/>
            <person name="Keeling P."/>
            <person name="Hampl V."/>
        </authorList>
    </citation>
    <scope>NUCLEOTIDE SEQUENCE [LARGE SCALE GENOMIC DNA]</scope>
    <source>
        <strain evidence="2">ST1C</strain>
    </source>
</reference>
<dbReference type="EMBL" id="SNRW01037679">
    <property type="protein sequence ID" value="KAA6353659.1"/>
    <property type="molecule type" value="Genomic_DNA"/>
</dbReference>
<feature type="region of interest" description="Disordered" evidence="1">
    <location>
        <begin position="1"/>
        <end position="85"/>
    </location>
</feature>
<evidence type="ECO:0000256" key="1">
    <source>
        <dbReference type="SAM" id="MobiDB-lite"/>
    </source>
</evidence>
<proteinExistence type="predicted"/>
<organism evidence="2 3">
    <name type="scientific">Streblomastix strix</name>
    <dbReference type="NCBI Taxonomy" id="222440"/>
    <lineage>
        <taxon>Eukaryota</taxon>
        <taxon>Metamonada</taxon>
        <taxon>Preaxostyla</taxon>
        <taxon>Oxymonadida</taxon>
        <taxon>Streblomastigidae</taxon>
        <taxon>Streblomastix</taxon>
    </lineage>
</organism>
<evidence type="ECO:0000313" key="3">
    <source>
        <dbReference type="Proteomes" id="UP000324800"/>
    </source>
</evidence>
<name>A0A5J4T5P0_9EUKA</name>